<dbReference type="HOGENOM" id="CLU_3264207_0_0_6"/>
<gene>
    <name evidence="1" type="ORF">P255_00554</name>
</gene>
<dbReference type="AlphaFoldDB" id="V2UD67"/>
<comment type="caution">
    <text evidence="1">The sequence shown here is derived from an EMBL/GenBank/DDBJ whole genome shotgun (WGS) entry which is preliminary data.</text>
</comment>
<proteinExistence type="predicted"/>
<name>V2UD67_9GAMM</name>
<evidence type="ECO:0000313" key="1">
    <source>
        <dbReference type="EMBL" id="ESK52403.1"/>
    </source>
</evidence>
<reference evidence="1 2" key="1">
    <citation type="submission" date="2013-10" db="EMBL/GenBank/DDBJ databases">
        <title>The Genome Sequence of Acinetobacter brisouii CIP 110357.</title>
        <authorList>
            <consortium name="The Broad Institute Genomics Platform"/>
            <consortium name="The Broad Institute Genome Sequencing Center for Infectious Disease"/>
            <person name="Cerqueira G."/>
            <person name="Feldgarden M."/>
            <person name="Courvalin P."/>
            <person name="Grillot-Courvalin C."/>
            <person name="Clermont D."/>
            <person name="Rocha E."/>
            <person name="Yoon E.-J."/>
            <person name="Nemec A."/>
            <person name="Young S.K."/>
            <person name="Zeng Q."/>
            <person name="Gargeya S."/>
            <person name="Fitzgerald M."/>
            <person name="Abouelleil A."/>
            <person name="Alvarado L."/>
            <person name="Berlin A.M."/>
            <person name="Chapman S.B."/>
            <person name="Gainer-Dewar J."/>
            <person name="Goldberg J."/>
            <person name="Gnerre S."/>
            <person name="Griggs A."/>
            <person name="Gujja S."/>
            <person name="Hansen M."/>
            <person name="Howarth C."/>
            <person name="Imamovic A."/>
            <person name="Ireland A."/>
            <person name="Larimer J."/>
            <person name="McCowan C."/>
            <person name="Murphy C."/>
            <person name="Pearson M."/>
            <person name="Poon T.W."/>
            <person name="Priest M."/>
            <person name="Roberts A."/>
            <person name="Saif S."/>
            <person name="Shea T."/>
            <person name="Sykes S."/>
            <person name="Wortman J."/>
            <person name="Nusbaum C."/>
            <person name="Birren B."/>
        </authorList>
    </citation>
    <scope>NUCLEOTIDE SEQUENCE [LARGE SCALE GENOMIC DNA]</scope>
    <source>
        <strain evidence="1 2">CIP 110357</strain>
    </source>
</reference>
<protein>
    <submittedName>
        <fullName evidence="1">Uncharacterized protein</fullName>
    </submittedName>
</protein>
<evidence type="ECO:0000313" key="2">
    <source>
        <dbReference type="Proteomes" id="UP000018418"/>
    </source>
</evidence>
<dbReference type="Proteomes" id="UP000018418">
    <property type="component" value="Unassembled WGS sequence"/>
</dbReference>
<dbReference type="EMBL" id="AYEU01000003">
    <property type="protein sequence ID" value="ESK52403.1"/>
    <property type="molecule type" value="Genomic_DNA"/>
</dbReference>
<sequence>MGHIYSLMELGGHMSHLATDMFSVLSCYNFRTFPLGFQLLP</sequence>
<organism evidence="1 2">
    <name type="scientific">Acinetobacter brisouii CIP 110357</name>
    <dbReference type="NCBI Taxonomy" id="1341683"/>
    <lineage>
        <taxon>Bacteria</taxon>
        <taxon>Pseudomonadati</taxon>
        <taxon>Pseudomonadota</taxon>
        <taxon>Gammaproteobacteria</taxon>
        <taxon>Moraxellales</taxon>
        <taxon>Moraxellaceae</taxon>
        <taxon>Acinetobacter</taxon>
    </lineage>
</organism>
<dbReference type="PATRIC" id="fig|1341683.3.peg.550"/>
<accession>V2UD67</accession>
<keyword evidence="2" id="KW-1185">Reference proteome</keyword>